<evidence type="ECO:0000313" key="3">
    <source>
        <dbReference type="Proteomes" id="UP000039865"/>
    </source>
</evidence>
<name>A0A078ATM6_STYLE</name>
<gene>
    <name evidence="2" type="primary">Contig9826.g10513</name>
    <name evidence="2" type="ORF">STYLEM_14676</name>
</gene>
<evidence type="ECO:0000259" key="1">
    <source>
        <dbReference type="Pfam" id="PF17221"/>
    </source>
</evidence>
<sequence length="203" mass="23304">MEGAIKVEAGGMDKKYFYAFFKGLVNIKYKDQFSKSKDIEVDDTLDLQFLYSNLFNSQETSLEQFNKLVEGTLNIIETIVQNNMSKDDLEEFLTNQVKARDDHKRQIAQYWKNEQNKIIKALNEPLRNQTGGISEIDWEIHVTTASRHQGNINQQSATVVIQPKRGNVRDKIMFEMGKKDAKQILDKLSSLDALLNSAAQLQQ</sequence>
<dbReference type="AlphaFoldDB" id="A0A078ATM6"/>
<keyword evidence="3" id="KW-1185">Reference proteome</keyword>
<feature type="domain" description="COMMD1 N-terminal" evidence="1">
    <location>
        <begin position="22"/>
        <end position="118"/>
    </location>
</feature>
<dbReference type="PANTHER" id="PTHR21199">
    <property type="entry name" value="COMM DOMAIN-CONTAINING PROTEIN 1"/>
    <property type="match status" value="1"/>
</dbReference>
<dbReference type="EMBL" id="CCKQ01013888">
    <property type="protein sequence ID" value="CDW85594.1"/>
    <property type="molecule type" value="Genomic_DNA"/>
</dbReference>
<dbReference type="OrthoDB" id="10251426at2759"/>
<dbReference type="InterPro" id="IPR037351">
    <property type="entry name" value="Murr1"/>
</dbReference>
<dbReference type="Pfam" id="PF17221">
    <property type="entry name" value="COMMD1_N"/>
    <property type="match status" value="1"/>
</dbReference>
<dbReference type="GO" id="GO:0032434">
    <property type="term" value="P:regulation of proteasomal ubiquitin-dependent protein catabolic process"/>
    <property type="evidence" value="ECO:0007669"/>
    <property type="project" value="TreeGrafter"/>
</dbReference>
<reference evidence="2 3" key="1">
    <citation type="submission" date="2014-06" db="EMBL/GenBank/DDBJ databases">
        <authorList>
            <person name="Swart Estienne"/>
        </authorList>
    </citation>
    <scope>NUCLEOTIDE SEQUENCE [LARGE SCALE GENOMIC DNA]</scope>
    <source>
        <strain evidence="2 3">130c</strain>
    </source>
</reference>
<proteinExistence type="predicted"/>
<protein>
    <recommendedName>
        <fullName evidence="1">COMMD1 N-terminal domain-containing protein</fullName>
    </recommendedName>
</protein>
<accession>A0A078ATM6</accession>
<dbReference type="GO" id="GO:0031398">
    <property type="term" value="P:positive regulation of protein ubiquitination"/>
    <property type="evidence" value="ECO:0007669"/>
    <property type="project" value="TreeGrafter"/>
</dbReference>
<dbReference type="InParanoid" id="A0A078ATM6"/>
<dbReference type="GO" id="GO:0005768">
    <property type="term" value="C:endosome"/>
    <property type="evidence" value="ECO:0007669"/>
    <property type="project" value="TreeGrafter"/>
</dbReference>
<dbReference type="GO" id="GO:0055070">
    <property type="term" value="P:copper ion homeostasis"/>
    <property type="evidence" value="ECO:0007669"/>
    <property type="project" value="InterPro"/>
</dbReference>
<dbReference type="InterPro" id="IPR033776">
    <property type="entry name" value="COMMD1_N"/>
</dbReference>
<dbReference type="GO" id="GO:2000009">
    <property type="term" value="P:negative regulation of protein localization to cell surface"/>
    <property type="evidence" value="ECO:0007669"/>
    <property type="project" value="TreeGrafter"/>
</dbReference>
<evidence type="ECO:0000313" key="2">
    <source>
        <dbReference type="EMBL" id="CDW85594.1"/>
    </source>
</evidence>
<dbReference type="Proteomes" id="UP000039865">
    <property type="component" value="Unassembled WGS sequence"/>
</dbReference>
<dbReference type="GO" id="GO:1902306">
    <property type="term" value="P:negative regulation of sodium ion transmembrane transport"/>
    <property type="evidence" value="ECO:0007669"/>
    <property type="project" value="TreeGrafter"/>
</dbReference>
<organism evidence="2 3">
    <name type="scientific">Stylonychia lemnae</name>
    <name type="common">Ciliate</name>
    <dbReference type="NCBI Taxonomy" id="5949"/>
    <lineage>
        <taxon>Eukaryota</taxon>
        <taxon>Sar</taxon>
        <taxon>Alveolata</taxon>
        <taxon>Ciliophora</taxon>
        <taxon>Intramacronucleata</taxon>
        <taxon>Spirotrichea</taxon>
        <taxon>Stichotrichia</taxon>
        <taxon>Sporadotrichida</taxon>
        <taxon>Oxytrichidae</taxon>
        <taxon>Stylonychinae</taxon>
        <taxon>Stylonychia</taxon>
    </lineage>
</organism>
<dbReference type="PANTHER" id="PTHR21199:SF1">
    <property type="entry name" value="COMM DOMAIN-CONTAINING PROTEIN 1"/>
    <property type="match status" value="1"/>
</dbReference>